<dbReference type="PANTHER" id="PTHR10381">
    <property type="entry name" value="ATP-DEPENDENT CLP PROTEASE PROTEOLYTIC SUBUNIT"/>
    <property type="match status" value="1"/>
</dbReference>
<dbReference type="GO" id="GO:0051117">
    <property type="term" value="F:ATPase binding"/>
    <property type="evidence" value="ECO:0007669"/>
    <property type="project" value="TreeGrafter"/>
</dbReference>
<keyword evidence="4" id="KW-0645">Protease</keyword>
<dbReference type="Gene3D" id="3.90.226.10">
    <property type="entry name" value="2-enoyl-CoA Hydratase, Chain A, domain 1"/>
    <property type="match status" value="1"/>
</dbReference>
<comment type="similarity">
    <text evidence="1 2">Belongs to the peptidase S14 family.</text>
</comment>
<keyword evidence="5" id="KW-1185">Reference proteome</keyword>
<dbReference type="InterPro" id="IPR029045">
    <property type="entry name" value="ClpP/crotonase-like_dom_sf"/>
</dbReference>
<dbReference type="Pfam" id="PF00574">
    <property type="entry name" value="CLP_protease"/>
    <property type="match status" value="1"/>
</dbReference>
<dbReference type="RefSeq" id="WP_072426916.1">
    <property type="nucleotide sequence ID" value="NZ_FPKR01000001.1"/>
</dbReference>
<reference evidence="4 5" key="1">
    <citation type="submission" date="2016-11" db="EMBL/GenBank/DDBJ databases">
        <authorList>
            <person name="Jaros S."/>
            <person name="Januszkiewicz K."/>
            <person name="Wedrychowicz H."/>
        </authorList>
    </citation>
    <scope>NUCLEOTIDE SEQUENCE [LARGE SCALE GENOMIC DNA]</scope>
    <source>
        <strain evidence="4 5">DSM 18899</strain>
    </source>
</reference>
<dbReference type="InterPro" id="IPR001907">
    <property type="entry name" value="ClpP"/>
</dbReference>
<dbReference type="PRINTS" id="PR00127">
    <property type="entry name" value="CLPPROTEASEP"/>
</dbReference>
<dbReference type="GO" id="GO:0006515">
    <property type="term" value="P:protein quality control for misfolded or incompletely synthesized proteins"/>
    <property type="evidence" value="ECO:0007669"/>
    <property type="project" value="TreeGrafter"/>
</dbReference>
<evidence type="ECO:0000256" key="3">
    <source>
        <dbReference type="SAM" id="MobiDB-lite"/>
    </source>
</evidence>
<proteinExistence type="inferred from homology"/>
<name>A0A1K2H5B7_9NEIS</name>
<protein>
    <recommendedName>
        <fullName evidence="2">ATP-dependent Clp protease proteolytic subunit</fullName>
    </recommendedName>
</protein>
<dbReference type="InterPro" id="IPR023562">
    <property type="entry name" value="ClpP/TepA"/>
</dbReference>
<dbReference type="AlphaFoldDB" id="A0A1K2H5B7"/>
<feature type="region of interest" description="Disordered" evidence="3">
    <location>
        <begin position="192"/>
        <end position="215"/>
    </location>
</feature>
<evidence type="ECO:0000256" key="1">
    <source>
        <dbReference type="ARBA" id="ARBA00007039"/>
    </source>
</evidence>
<evidence type="ECO:0000313" key="4">
    <source>
        <dbReference type="EMBL" id="SFZ71058.1"/>
    </source>
</evidence>
<dbReference type="EMBL" id="FPKR01000001">
    <property type="protein sequence ID" value="SFZ71058.1"/>
    <property type="molecule type" value="Genomic_DNA"/>
</dbReference>
<dbReference type="Proteomes" id="UP000186513">
    <property type="component" value="Unassembled WGS sequence"/>
</dbReference>
<dbReference type="OrthoDB" id="9806592at2"/>
<dbReference type="PANTHER" id="PTHR10381:SF11">
    <property type="entry name" value="ATP-DEPENDENT CLP PROTEASE PROTEOLYTIC SUBUNIT, MITOCHONDRIAL"/>
    <property type="match status" value="1"/>
</dbReference>
<gene>
    <name evidence="4" type="ORF">SAMN02745887_00392</name>
</gene>
<organism evidence="4 5">
    <name type="scientific">Chitinimonas taiwanensis DSM 18899</name>
    <dbReference type="NCBI Taxonomy" id="1121279"/>
    <lineage>
        <taxon>Bacteria</taxon>
        <taxon>Pseudomonadati</taxon>
        <taxon>Pseudomonadota</taxon>
        <taxon>Betaproteobacteria</taxon>
        <taxon>Neisseriales</taxon>
        <taxon>Chitinibacteraceae</taxon>
        <taxon>Chitinimonas</taxon>
    </lineage>
</organism>
<dbReference type="GO" id="GO:0009368">
    <property type="term" value="C:endopeptidase Clp complex"/>
    <property type="evidence" value="ECO:0007669"/>
    <property type="project" value="TreeGrafter"/>
</dbReference>
<evidence type="ECO:0000256" key="2">
    <source>
        <dbReference type="RuleBase" id="RU003567"/>
    </source>
</evidence>
<dbReference type="CDD" id="cd07016">
    <property type="entry name" value="S14_ClpP_1"/>
    <property type="match status" value="1"/>
</dbReference>
<dbReference type="GO" id="GO:0004176">
    <property type="term" value="F:ATP-dependent peptidase activity"/>
    <property type="evidence" value="ECO:0007669"/>
    <property type="project" value="InterPro"/>
</dbReference>
<dbReference type="GO" id="GO:0004252">
    <property type="term" value="F:serine-type endopeptidase activity"/>
    <property type="evidence" value="ECO:0007669"/>
    <property type="project" value="InterPro"/>
</dbReference>
<evidence type="ECO:0000313" key="5">
    <source>
        <dbReference type="Proteomes" id="UP000186513"/>
    </source>
</evidence>
<sequence>MPASAPSHPANSAGEEALDESVLPFRGLVRYERQLPIRQISYYLSGGLLEAEHYTELFYTLRSASETDIIYLHLNSPGGDFDTGLQIINNMLASSARVVTVLEARAYSMAAFIFLAGEERVVHDNCQLMFHIYSGSFAGKGNEQQAQVAALSAWFEKVMARLCSPFLSPAEIQKILKGSDIWMDSDEIRRRLHKQGKQPKAVPRPGRKRADEDAI</sequence>
<dbReference type="SUPFAM" id="SSF52096">
    <property type="entry name" value="ClpP/crotonase"/>
    <property type="match status" value="1"/>
</dbReference>
<accession>A0A1K2H5B7</accession>
<dbReference type="STRING" id="1121279.SAMN02745887_00392"/>
<keyword evidence="4" id="KW-0378">Hydrolase</keyword>